<dbReference type="EMBL" id="JBHSSD010000039">
    <property type="protein sequence ID" value="MFC6164785.1"/>
    <property type="molecule type" value="Genomic_DNA"/>
</dbReference>
<dbReference type="Proteomes" id="UP001596253">
    <property type="component" value="Unassembled WGS sequence"/>
</dbReference>
<dbReference type="RefSeq" id="WP_137641160.1">
    <property type="nucleotide sequence ID" value="NZ_BJDK01000042.1"/>
</dbReference>
<dbReference type="InterPro" id="IPR020843">
    <property type="entry name" value="ER"/>
</dbReference>
<keyword evidence="5" id="KW-1185">Reference proteome</keyword>
<organism evidence="4 5">
    <name type="scientific">Lactiplantibacillus dongliensis</name>
    <dbReference type="NCBI Taxonomy" id="2559919"/>
    <lineage>
        <taxon>Bacteria</taxon>
        <taxon>Bacillati</taxon>
        <taxon>Bacillota</taxon>
        <taxon>Bacilli</taxon>
        <taxon>Lactobacillales</taxon>
        <taxon>Lactobacillaceae</taxon>
        <taxon>Lactiplantibacillus</taxon>
    </lineage>
</organism>
<evidence type="ECO:0000259" key="3">
    <source>
        <dbReference type="SMART" id="SM00829"/>
    </source>
</evidence>
<name>A0ABW1R8K7_9LACO</name>
<protein>
    <submittedName>
        <fullName evidence="4">Zinc-binding dehydrogenase</fullName>
    </submittedName>
</protein>
<dbReference type="SUPFAM" id="SSF50129">
    <property type="entry name" value="GroES-like"/>
    <property type="match status" value="1"/>
</dbReference>
<dbReference type="InterPro" id="IPR036291">
    <property type="entry name" value="NAD(P)-bd_dom_sf"/>
</dbReference>
<dbReference type="PANTHER" id="PTHR48106">
    <property type="entry name" value="QUINONE OXIDOREDUCTASE PIG3-RELATED"/>
    <property type="match status" value="1"/>
</dbReference>
<dbReference type="Gene3D" id="3.90.180.10">
    <property type="entry name" value="Medium-chain alcohol dehydrogenases, catalytic domain"/>
    <property type="match status" value="1"/>
</dbReference>
<feature type="domain" description="Enoyl reductase (ER)" evidence="3">
    <location>
        <begin position="10"/>
        <end position="315"/>
    </location>
</feature>
<dbReference type="InterPro" id="IPR011032">
    <property type="entry name" value="GroES-like_sf"/>
</dbReference>
<gene>
    <name evidence="4" type="ORF">ACFP3T_08915</name>
</gene>
<accession>A0ABW1R8K7</accession>
<dbReference type="SUPFAM" id="SSF51735">
    <property type="entry name" value="NAD(P)-binding Rossmann-fold domains"/>
    <property type="match status" value="1"/>
</dbReference>
<dbReference type="InterPro" id="IPR013154">
    <property type="entry name" value="ADH-like_N"/>
</dbReference>
<sequence>MRAIKVQQPGGPAVLAVSDVPTPSVKPGWSLLKVRGFGINHSEIFTREGKSPSVQFPRILGIEAVGEIAATTDATRLPVGQQAMSIMGEMGRAFDGSYAEYALLPNDQLYPIHSELNWADLAAIPETGYTAYGALLGLQLQPQQKLLIRGGTSGVGVMAVKLAHAMQPDIQVFGSTRNVAKRSELQAIGYDDVIGDIDGQLQTDQRFDRILDLIGPATVPDSLQFLRHFGIVSSTGELGGVWTLDQFDPIMQIPNDGYLTAFYSGEVVQSQLDDLLALIADRHVDVTPTKVFDLDGVQAAHEYLESGHSLGKVVVLP</sequence>
<dbReference type="Gene3D" id="3.40.50.720">
    <property type="entry name" value="NAD(P)-binding Rossmann-like Domain"/>
    <property type="match status" value="1"/>
</dbReference>
<proteinExistence type="predicted"/>
<evidence type="ECO:0000313" key="4">
    <source>
        <dbReference type="EMBL" id="MFC6164785.1"/>
    </source>
</evidence>
<dbReference type="Pfam" id="PF13602">
    <property type="entry name" value="ADH_zinc_N_2"/>
    <property type="match status" value="1"/>
</dbReference>
<reference evidence="5" key="1">
    <citation type="journal article" date="2019" name="Int. J. Syst. Evol. Microbiol.">
        <title>The Global Catalogue of Microorganisms (GCM) 10K type strain sequencing project: providing services to taxonomists for standard genome sequencing and annotation.</title>
        <authorList>
            <consortium name="The Broad Institute Genomics Platform"/>
            <consortium name="The Broad Institute Genome Sequencing Center for Infectious Disease"/>
            <person name="Wu L."/>
            <person name="Ma J."/>
        </authorList>
    </citation>
    <scope>NUCLEOTIDE SEQUENCE [LARGE SCALE GENOMIC DNA]</scope>
    <source>
        <strain evidence="5">CCM 8932</strain>
    </source>
</reference>
<evidence type="ECO:0000256" key="2">
    <source>
        <dbReference type="ARBA" id="ARBA00023002"/>
    </source>
</evidence>
<keyword evidence="1" id="KW-0521">NADP</keyword>
<keyword evidence="2" id="KW-0560">Oxidoreductase</keyword>
<evidence type="ECO:0000313" key="5">
    <source>
        <dbReference type="Proteomes" id="UP001596253"/>
    </source>
</evidence>
<comment type="caution">
    <text evidence="4">The sequence shown here is derived from an EMBL/GenBank/DDBJ whole genome shotgun (WGS) entry which is preliminary data.</text>
</comment>
<dbReference type="Pfam" id="PF08240">
    <property type="entry name" value="ADH_N"/>
    <property type="match status" value="1"/>
</dbReference>
<evidence type="ECO:0000256" key="1">
    <source>
        <dbReference type="ARBA" id="ARBA00022857"/>
    </source>
</evidence>
<dbReference type="SMART" id="SM00829">
    <property type="entry name" value="PKS_ER"/>
    <property type="match status" value="1"/>
</dbReference>